<keyword evidence="2" id="KW-1185">Reference proteome</keyword>
<protein>
    <submittedName>
        <fullName evidence="1">Uncharacterized protein</fullName>
    </submittedName>
</protein>
<reference evidence="1 2" key="1">
    <citation type="journal article" date="2025" name="Microbiol. Resour. Announc.">
        <title>Draft genome sequences for Neonectria magnoliae and Neonectria punicea, canker pathogens of Liriodendron tulipifera and Acer saccharum in West Virginia.</title>
        <authorList>
            <person name="Petronek H.M."/>
            <person name="Kasson M.T."/>
            <person name="Metheny A.M."/>
            <person name="Stauder C.M."/>
            <person name="Lovett B."/>
            <person name="Lynch S.C."/>
            <person name="Garnas J.R."/>
            <person name="Kasson L.R."/>
            <person name="Stajich J.E."/>
        </authorList>
    </citation>
    <scope>NUCLEOTIDE SEQUENCE [LARGE SCALE GENOMIC DNA]</scope>
    <source>
        <strain evidence="1 2">NRRL 64651</strain>
    </source>
</reference>
<gene>
    <name evidence="1" type="ORF">QQZ08_001211</name>
</gene>
<evidence type="ECO:0000313" key="1">
    <source>
        <dbReference type="EMBL" id="KAK7432266.1"/>
    </source>
</evidence>
<accession>A0ABR1IF58</accession>
<name>A0ABR1IF58_9HYPO</name>
<comment type="caution">
    <text evidence="1">The sequence shown here is derived from an EMBL/GenBank/DDBJ whole genome shotgun (WGS) entry which is preliminary data.</text>
</comment>
<sequence>MPRIRRTTGDGWTKYKLGSTNFNDIVILNSAVHAMNEMPEAYNVLDNNRQHFTLRLLDKILRDGRKKMKMLNQTYGQMRQEPVLVPKRVKVYRIDEDPPADDEDDIVSERQAIEPITVKAPKLDDLEEDAEEYVVAVDEMNDQVAVVESEKDR</sequence>
<dbReference type="Proteomes" id="UP001498421">
    <property type="component" value="Unassembled WGS sequence"/>
</dbReference>
<proteinExistence type="predicted"/>
<dbReference type="EMBL" id="JAZAVK010000006">
    <property type="protein sequence ID" value="KAK7432266.1"/>
    <property type="molecule type" value="Genomic_DNA"/>
</dbReference>
<organism evidence="1 2">
    <name type="scientific">Neonectria magnoliae</name>
    <dbReference type="NCBI Taxonomy" id="2732573"/>
    <lineage>
        <taxon>Eukaryota</taxon>
        <taxon>Fungi</taxon>
        <taxon>Dikarya</taxon>
        <taxon>Ascomycota</taxon>
        <taxon>Pezizomycotina</taxon>
        <taxon>Sordariomycetes</taxon>
        <taxon>Hypocreomycetidae</taxon>
        <taxon>Hypocreales</taxon>
        <taxon>Nectriaceae</taxon>
        <taxon>Neonectria</taxon>
    </lineage>
</organism>
<evidence type="ECO:0000313" key="2">
    <source>
        <dbReference type="Proteomes" id="UP001498421"/>
    </source>
</evidence>